<dbReference type="Proteomes" id="UP000504610">
    <property type="component" value="Unplaced"/>
</dbReference>
<dbReference type="InterPro" id="IPR036047">
    <property type="entry name" value="F-box-like_dom_sf"/>
</dbReference>
<dbReference type="Pfam" id="PF00646">
    <property type="entry name" value="F-box"/>
    <property type="match status" value="1"/>
</dbReference>
<evidence type="ECO:0000313" key="4">
    <source>
        <dbReference type="RefSeq" id="XP_056854305.1"/>
    </source>
</evidence>
<feature type="compositionally biased region" description="Polar residues" evidence="1">
    <location>
        <begin position="193"/>
        <end position="207"/>
    </location>
</feature>
<dbReference type="PROSITE" id="PS50181">
    <property type="entry name" value="FBOX"/>
    <property type="match status" value="1"/>
</dbReference>
<dbReference type="AlphaFoldDB" id="A0A9W3CS13"/>
<dbReference type="SUPFAM" id="SSF81383">
    <property type="entry name" value="F-box domain"/>
    <property type="match status" value="1"/>
</dbReference>
<keyword evidence="3" id="KW-1185">Reference proteome</keyword>
<dbReference type="OrthoDB" id="45365at2759"/>
<dbReference type="InterPro" id="IPR006652">
    <property type="entry name" value="Kelch_1"/>
</dbReference>
<dbReference type="Pfam" id="PF25210">
    <property type="entry name" value="Kelch_FKB95"/>
    <property type="match status" value="1"/>
</dbReference>
<dbReference type="InterPro" id="IPR001810">
    <property type="entry name" value="F-box_dom"/>
</dbReference>
<dbReference type="Gene3D" id="2.120.10.80">
    <property type="entry name" value="Kelch-type beta propeller"/>
    <property type="match status" value="1"/>
</dbReference>
<dbReference type="PANTHER" id="PTHR24414">
    <property type="entry name" value="F-BOX/KELCH-REPEAT PROTEIN SKIP4"/>
    <property type="match status" value="1"/>
</dbReference>
<proteinExistence type="predicted"/>
<dbReference type="RefSeq" id="XP_056854305.1">
    <property type="nucleotide sequence ID" value="XM_056998325.1"/>
</dbReference>
<gene>
    <name evidence="4" type="primary">LOC108807799</name>
</gene>
<name>A0A9W3CS13_RAPSA</name>
<dbReference type="SMART" id="SM00612">
    <property type="entry name" value="Kelch"/>
    <property type="match status" value="2"/>
</dbReference>
<dbReference type="InterPro" id="IPR057499">
    <property type="entry name" value="Kelch_FKB95"/>
</dbReference>
<feature type="region of interest" description="Disordered" evidence="1">
    <location>
        <begin position="191"/>
        <end position="224"/>
    </location>
</feature>
<accession>A0A9W3CS13</accession>
<reference evidence="4" key="1">
    <citation type="submission" date="2025-08" db="UniProtKB">
        <authorList>
            <consortium name="RefSeq"/>
        </authorList>
    </citation>
    <scope>IDENTIFICATION</scope>
    <source>
        <tissue evidence="4">Leaf</tissue>
    </source>
</reference>
<dbReference type="GeneID" id="108807799"/>
<dbReference type="InterPro" id="IPR015915">
    <property type="entry name" value="Kelch-typ_b-propeller"/>
</dbReference>
<protein>
    <submittedName>
        <fullName evidence="4">F-box/kelch-repeat protein At2g44030</fullName>
    </submittedName>
</protein>
<dbReference type="InterPro" id="IPR050354">
    <property type="entry name" value="F-box/kelch-repeat_ARATH"/>
</dbReference>
<evidence type="ECO:0000256" key="1">
    <source>
        <dbReference type="SAM" id="MobiDB-lite"/>
    </source>
</evidence>
<evidence type="ECO:0000259" key="2">
    <source>
        <dbReference type="PROSITE" id="PS50181"/>
    </source>
</evidence>
<feature type="domain" description="F-box" evidence="2">
    <location>
        <begin position="13"/>
        <end position="61"/>
    </location>
</feature>
<evidence type="ECO:0000313" key="3">
    <source>
        <dbReference type="Proteomes" id="UP000504610"/>
    </source>
</evidence>
<dbReference type="PANTHER" id="PTHR24414:SF196">
    <property type="entry name" value="BNACNNG12250D PROTEIN"/>
    <property type="match status" value="1"/>
</dbReference>
<dbReference type="KEGG" id="rsz:108807799"/>
<dbReference type="CDD" id="cd22152">
    <property type="entry name" value="F-box_AtAFR-like"/>
    <property type="match status" value="1"/>
</dbReference>
<sequence>MMKKKKSSSESLPPSFLSLPYDIVFNTLARISRTNYPILSLVSKRFRSLLASPDLEAARSLVGRPEKYLHVCLNLNNNNNNLNPNPSWFILSQHKLIPTPSFPYRHLNSSSVVSTDSETYVIGGGLVVNGSKKRSKRVFRIDFKTHQWSELPNMRLPRKEAVVEVMDGKIFVIGGCSGKYSTKDENYGEVYDPNTQTWEPTSATTLDLPNHTKQQHDTRSTRPSSVETENNLWLGAIVRNGELRCGVWFRWSKVVGLEAISSNYLISVTNSCHDKSVVVWWKTNYAEECKTEIWCAQILIEICDPMKVRGFIEWSQSVFTFQGCHDSDELLLHSALVTHEF</sequence>
<organism evidence="3 4">
    <name type="scientific">Raphanus sativus</name>
    <name type="common">Radish</name>
    <name type="synonym">Raphanus raphanistrum var. sativus</name>
    <dbReference type="NCBI Taxonomy" id="3726"/>
    <lineage>
        <taxon>Eukaryota</taxon>
        <taxon>Viridiplantae</taxon>
        <taxon>Streptophyta</taxon>
        <taxon>Embryophyta</taxon>
        <taxon>Tracheophyta</taxon>
        <taxon>Spermatophyta</taxon>
        <taxon>Magnoliopsida</taxon>
        <taxon>eudicotyledons</taxon>
        <taxon>Gunneridae</taxon>
        <taxon>Pentapetalae</taxon>
        <taxon>rosids</taxon>
        <taxon>malvids</taxon>
        <taxon>Brassicales</taxon>
        <taxon>Brassicaceae</taxon>
        <taxon>Brassiceae</taxon>
        <taxon>Raphanus</taxon>
    </lineage>
</organism>
<dbReference type="SUPFAM" id="SSF117281">
    <property type="entry name" value="Kelch motif"/>
    <property type="match status" value="1"/>
</dbReference>